<evidence type="ECO:0000313" key="4">
    <source>
        <dbReference type="Proteomes" id="UP000066480"/>
    </source>
</evidence>
<dbReference type="STRING" id="571913.VV02_23030"/>
<evidence type="ECO:0000313" key="3">
    <source>
        <dbReference type="EMBL" id="AKU18065.1"/>
    </source>
</evidence>
<name>A0A0K1JNA5_9MICO</name>
<protein>
    <recommendedName>
        <fullName evidence="2">TadE-like domain-containing protein</fullName>
    </recommendedName>
</protein>
<dbReference type="OrthoDB" id="4220102at2"/>
<dbReference type="InterPro" id="IPR012495">
    <property type="entry name" value="TadE-like_dom"/>
</dbReference>
<dbReference type="Proteomes" id="UP000066480">
    <property type="component" value="Chromosome"/>
</dbReference>
<dbReference type="RefSeq" id="WP_052595419.1">
    <property type="nucleotide sequence ID" value="NZ_CP011112.1"/>
</dbReference>
<dbReference type="AlphaFoldDB" id="A0A0K1JNA5"/>
<keyword evidence="1" id="KW-0472">Membrane</keyword>
<gene>
    <name evidence="3" type="ORF">VV02_23030</name>
</gene>
<dbReference type="EMBL" id="CP011112">
    <property type="protein sequence ID" value="AKU18065.1"/>
    <property type="molecule type" value="Genomic_DNA"/>
</dbReference>
<sequence>MPPRSRERGSTALELAIIAPVLILLIFVTIQAALFFYGRSVALSAAREGVSQLRLAQDPGAYQAMRGQVMVSTERYASQVGGQALRQPSASSTYDDGAGKVHVKVKGKVISLVPWDWSISQEASGTVERFRTP</sequence>
<keyword evidence="1" id="KW-1133">Transmembrane helix</keyword>
<dbReference type="Pfam" id="PF07811">
    <property type="entry name" value="TadE"/>
    <property type="match status" value="1"/>
</dbReference>
<keyword evidence="1" id="KW-0812">Transmembrane</keyword>
<evidence type="ECO:0000259" key="2">
    <source>
        <dbReference type="Pfam" id="PF07811"/>
    </source>
</evidence>
<evidence type="ECO:0000256" key="1">
    <source>
        <dbReference type="SAM" id="Phobius"/>
    </source>
</evidence>
<proteinExistence type="predicted"/>
<feature type="domain" description="TadE-like" evidence="2">
    <location>
        <begin position="9"/>
        <end position="50"/>
    </location>
</feature>
<dbReference type="KEGG" id="lmoi:VV02_23030"/>
<organism evidence="3 4">
    <name type="scientific">Luteipulveratus mongoliensis</name>
    <dbReference type="NCBI Taxonomy" id="571913"/>
    <lineage>
        <taxon>Bacteria</taxon>
        <taxon>Bacillati</taxon>
        <taxon>Actinomycetota</taxon>
        <taxon>Actinomycetes</taxon>
        <taxon>Micrococcales</taxon>
        <taxon>Dermacoccaceae</taxon>
        <taxon>Luteipulveratus</taxon>
    </lineage>
</organism>
<reference evidence="3 4" key="1">
    <citation type="submission" date="2015-03" db="EMBL/GenBank/DDBJ databases">
        <title>Luteipulveratus halotolerans sp. nov., a novel actinobacterium (Dermacoccaceae) from Sarawak, Malaysia.</title>
        <authorList>
            <person name="Juboi H."/>
            <person name="Basik A."/>
            <person name="Shamsul S.S."/>
            <person name="Arnold P."/>
            <person name="Schmitt E.K."/>
            <person name="Sanglier J.-J."/>
            <person name="Yeo T."/>
        </authorList>
    </citation>
    <scope>NUCLEOTIDE SEQUENCE [LARGE SCALE GENOMIC DNA]</scope>
    <source>
        <strain evidence="3 4">MN07-A0370</strain>
    </source>
</reference>
<feature type="transmembrane region" description="Helical" evidence="1">
    <location>
        <begin position="12"/>
        <end position="37"/>
    </location>
</feature>
<keyword evidence="4" id="KW-1185">Reference proteome</keyword>
<accession>A0A0K1JNA5</accession>